<keyword evidence="2" id="KW-1185">Reference proteome</keyword>
<gene>
    <name evidence="1" type="ORF">MCBB_0945</name>
</gene>
<dbReference type="GeneID" id="30411792"/>
<proteinExistence type="predicted"/>
<protein>
    <submittedName>
        <fullName evidence="1">Uncharacterized protein</fullName>
    </submittedName>
</protein>
<name>A0A1D3L1S1_9EURY</name>
<dbReference type="Proteomes" id="UP000094707">
    <property type="component" value="Chromosome I"/>
</dbReference>
<dbReference type="RefSeq" id="WP_071906657.1">
    <property type="nucleotide sequence ID" value="NZ_LT607756.1"/>
</dbReference>
<dbReference type="OrthoDB" id="67305at2157"/>
<dbReference type="STRING" id="118062.MCBB_0945"/>
<accession>A0A1D3L1S1</accession>
<dbReference type="KEGG" id="mcub:MCBB_0945"/>
<dbReference type="AlphaFoldDB" id="A0A1D3L1S1"/>
<evidence type="ECO:0000313" key="2">
    <source>
        <dbReference type="Proteomes" id="UP000094707"/>
    </source>
</evidence>
<sequence>MTKDEDKAFEAEIKAKYSGGTCPCQTGFIEKKKSSLREVVCKKCGAVFKTNRDTDYCWRCEKK</sequence>
<dbReference type="EMBL" id="LT607756">
    <property type="protein sequence ID" value="SCG85505.1"/>
    <property type="molecule type" value="Genomic_DNA"/>
</dbReference>
<evidence type="ECO:0000313" key="1">
    <source>
        <dbReference type="EMBL" id="SCG85505.1"/>
    </source>
</evidence>
<organism evidence="1 2">
    <name type="scientific">Methanobacterium congolense</name>
    <dbReference type="NCBI Taxonomy" id="118062"/>
    <lineage>
        <taxon>Archaea</taxon>
        <taxon>Methanobacteriati</taxon>
        <taxon>Methanobacteriota</taxon>
        <taxon>Methanomada group</taxon>
        <taxon>Methanobacteria</taxon>
        <taxon>Methanobacteriales</taxon>
        <taxon>Methanobacteriaceae</taxon>
        <taxon>Methanobacterium</taxon>
    </lineage>
</organism>
<reference evidence="1 2" key="1">
    <citation type="submission" date="2016-08" db="EMBL/GenBank/DDBJ databases">
        <authorList>
            <person name="Seilhamer J.J."/>
        </authorList>
    </citation>
    <scope>NUCLEOTIDE SEQUENCE [LARGE SCALE GENOMIC DNA]</scope>
    <source>
        <strain evidence="1">Buetzberg</strain>
    </source>
</reference>